<keyword evidence="4 8" id="KW-0418">Kinase</keyword>
<evidence type="ECO:0000256" key="1">
    <source>
        <dbReference type="ARBA" id="ARBA00022527"/>
    </source>
</evidence>
<dbReference type="PROSITE" id="PS50011">
    <property type="entry name" value="PROTEIN_KINASE_DOM"/>
    <property type="match status" value="1"/>
</dbReference>
<comment type="cofactor">
    <cofactor evidence="8">
        <name>Mg(2+)</name>
        <dbReference type="ChEBI" id="CHEBI:18420"/>
    </cofactor>
</comment>
<evidence type="ECO:0000313" key="11">
    <source>
        <dbReference type="Proteomes" id="UP000008312"/>
    </source>
</evidence>
<dbReference type="Proteomes" id="UP000008312">
    <property type="component" value="Unassembled WGS sequence"/>
</dbReference>
<dbReference type="OMA" id="RHRSTEY"/>
<dbReference type="InterPro" id="IPR050117">
    <property type="entry name" value="MAPK"/>
</dbReference>
<dbReference type="SUPFAM" id="SSF56112">
    <property type="entry name" value="Protein kinase-like (PK-like)"/>
    <property type="match status" value="1"/>
</dbReference>
<gene>
    <name evidence="10" type="ORF">GSBLH_T00002181001</name>
</gene>
<dbReference type="CDD" id="cd07834">
    <property type="entry name" value="STKc_MAPK"/>
    <property type="match status" value="1"/>
</dbReference>
<dbReference type="FunFam" id="3.30.200.20:FF:000046">
    <property type="entry name" value="Mitogen-activated protein kinase"/>
    <property type="match status" value="1"/>
</dbReference>
<dbReference type="GeneID" id="24919383"/>
<reference evidence="10" key="1">
    <citation type="submission" date="2010-02" db="EMBL/GenBank/DDBJ databases">
        <title>Sequencing and annotation of the Blastocystis hominis genome.</title>
        <authorList>
            <person name="Wincker P."/>
        </authorList>
    </citation>
    <scope>NUCLEOTIDE SEQUENCE</scope>
    <source>
        <strain evidence="10">Singapore isolate B</strain>
    </source>
</reference>
<dbReference type="PROSITE" id="PS01351">
    <property type="entry name" value="MAPK"/>
    <property type="match status" value="1"/>
</dbReference>
<dbReference type="OrthoDB" id="192887at2759"/>
<dbReference type="FunFam" id="1.10.510.10:FF:000624">
    <property type="entry name" value="Mitogen-activated protein kinase"/>
    <property type="match status" value="1"/>
</dbReference>
<evidence type="ECO:0000256" key="6">
    <source>
        <dbReference type="PROSITE-ProRule" id="PRU10141"/>
    </source>
</evidence>
<keyword evidence="5 6" id="KW-0067">ATP-binding</keyword>
<comment type="catalytic activity">
    <reaction evidence="8">
        <text>L-threonyl-[protein] + ATP = O-phospho-L-threonyl-[protein] + ADP + H(+)</text>
        <dbReference type="Rhea" id="RHEA:46608"/>
        <dbReference type="Rhea" id="RHEA-COMP:11060"/>
        <dbReference type="Rhea" id="RHEA-COMP:11605"/>
        <dbReference type="ChEBI" id="CHEBI:15378"/>
        <dbReference type="ChEBI" id="CHEBI:30013"/>
        <dbReference type="ChEBI" id="CHEBI:30616"/>
        <dbReference type="ChEBI" id="CHEBI:61977"/>
        <dbReference type="ChEBI" id="CHEBI:456216"/>
        <dbReference type="EC" id="2.7.11.24"/>
    </reaction>
</comment>
<feature type="domain" description="Protein kinase" evidence="9">
    <location>
        <begin position="23"/>
        <end position="363"/>
    </location>
</feature>
<accession>D8M228</accession>
<dbReference type="GO" id="GO:0004707">
    <property type="term" value="F:MAP kinase activity"/>
    <property type="evidence" value="ECO:0007669"/>
    <property type="project" value="UniProtKB-EC"/>
</dbReference>
<comment type="activity regulation">
    <text evidence="8">Activated by threonine and tyrosine phosphorylation.</text>
</comment>
<dbReference type="InParanoid" id="D8M228"/>
<dbReference type="InterPro" id="IPR011009">
    <property type="entry name" value="Kinase-like_dom_sf"/>
</dbReference>
<dbReference type="InterPro" id="IPR017441">
    <property type="entry name" value="Protein_kinase_ATP_BS"/>
</dbReference>
<dbReference type="PROSITE" id="PS00108">
    <property type="entry name" value="PROTEIN_KINASE_ST"/>
    <property type="match status" value="1"/>
</dbReference>
<dbReference type="AlphaFoldDB" id="D8M228"/>
<dbReference type="InterPro" id="IPR000719">
    <property type="entry name" value="Prot_kinase_dom"/>
</dbReference>
<dbReference type="Gene3D" id="3.30.200.20">
    <property type="entry name" value="Phosphorylase Kinase, domain 1"/>
    <property type="match status" value="1"/>
</dbReference>
<dbReference type="RefSeq" id="XP_012896165.1">
    <property type="nucleotide sequence ID" value="XM_013040711.1"/>
</dbReference>
<evidence type="ECO:0000259" key="9">
    <source>
        <dbReference type="PROSITE" id="PS50011"/>
    </source>
</evidence>
<keyword evidence="11" id="KW-1185">Reference proteome</keyword>
<evidence type="ECO:0000256" key="2">
    <source>
        <dbReference type="ARBA" id="ARBA00022679"/>
    </source>
</evidence>
<dbReference type="InterPro" id="IPR003527">
    <property type="entry name" value="MAP_kinase_CS"/>
</dbReference>
<sequence>MRQLQGGKYKGNLETPDEINTIYCLTKELGKGAYGTVYLAENRETKKQCAVKRIDDVFRTSTDAKRTLREISILRRCNHPNIARLEDILLPKNEERFTQLWIVQEYGGWDLTKVLKSSKHISGWCDKHVKSIVYQMLCGLLYMQSANLIHRDLKPSNILLDGNCNVKIIDFGLARQIDSSARTLPRRNSMVWEAHERTLERQLTQHVVTRWYRAPELITLQNHYNASIDMWSVGCIMEELLQTLEADTVRIRPLFPGTTCFPLSAPRKEKNRQEKMAQEFHAETHQLEKIFEIIGTPSREDIEAMDDGVMKTFLLNLEPMEGEDFEELLPSAPPEAISLLKGMLQFNPEKRISVREALKSPYFDEIRNGECEIEAPEAMYFPFEELPESSEATEKKQIRQMIYKEALLFA</sequence>
<keyword evidence="2 8" id="KW-0808">Transferase</keyword>
<dbReference type="EC" id="2.7.11.24" evidence="8"/>
<dbReference type="SMART" id="SM00220">
    <property type="entry name" value="S_TKc"/>
    <property type="match status" value="1"/>
</dbReference>
<organism evidence="10">
    <name type="scientific">Blastocystis hominis</name>
    <dbReference type="NCBI Taxonomy" id="12968"/>
    <lineage>
        <taxon>Eukaryota</taxon>
        <taxon>Sar</taxon>
        <taxon>Stramenopiles</taxon>
        <taxon>Bigyra</taxon>
        <taxon>Opalozoa</taxon>
        <taxon>Opalinata</taxon>
        <taxon>Blastocystidae</taxon>
        <taxon>Blastocystis</taxon>
    </lineage>
</organism>
<dbReference type="Pfam" id="PF00069">
    <property type="entry name" value="Pkinase"/>
    <property type="match status" value="1"/>
</dbReference>
<dbReference type="EMBL" id="FN668647">
    <property type="protein sequence ID" value="CBK22117.2"/>
    <property type="molecule type" value="Genomic_DNA"/>
</dbReference>
<keyword evidence="3 6" id="KW-0547">Nucleotide-binding</keyword>
<evidence type="ECO:0000256" key="8">
    <source>
        <dbReference type="RuleBase" id="RU361165"/>
    </source>
</evidence>
<dbReference type="PANTHER" id="PTHR24055">
    <property type="entry name" value="MITOGEN-ACTIVATED PROTEIN KINASE"/>
    <property type="match status" value="1"/>
</dbReference>
<name>D8M228_BLAHO</name>
<comment type="similarity">
    <text evidence="8">Belongs to the protein kinase superfamily. Ser/Thr protein kinase family. MAP kinase subfamily.</text>
</comment>
<proteinExistence type="inferred from homology"/>
<dbReference type="Gene3D" id="1.10.510.10">
    <property type="entry name" value="Transferase(Phosphotransferase) domain 1"/>
    <property type="match status" value="1"/>
</dbReference>
<dbReference type="FunCoup" id="D8M228">
    <property type="interactions" value="44"/>
</dbReference>
<evidence type="ECO:0000313" key="10">
    <source>
        <dbReference type="EMBL" id="CBK22117.2"/>
    </source>
</evidence>
<dbReference type="InterPro" id="IPR008271">
    <property type="entry name" value="Ser/Thr_kinase_AS"/>
</dbReference>
<protein>
    <recommendedName>
        <fullName evidence="8">Mitogen-activated protein kinase</fullName>
        <ecNumber evidence="8">2.7.11.24</ecNumber>
    </recommendedName>
</protein>
<feature type="binding site" evidence="6">
    <location>
        <position position="52"/>
    </location>
    <ligand>
        <name>ATP</name>
        <dbReference type="ChEBI" id="CHEBI:30616"/>
    </ligand>
</feature>
<dbReference type="GO" id="GO:0005524">
    <property type="term" value="F:ATP binding"/>
    <property type="evidence" value="ECO:0007669"/>
    <property type="project" value="UniProtKB-UniRule"/>
</dbReference>
<evidence type="ECO:0000256" key="4">
    <source>
        <dbReference type="ARBA" id="ARBA00022777"/>
    </source>
</evidence>
<evidence type="ECO:0000256" key="7">
    <source>
        <dbReference type="RuleBase" id="RU000304"/>
    </source>
</evidence>
<evidence type="ECO:0000256" key="3">
    <source>
        <dbReference type="ARBA" id="ARBA00022741"/>
    </source>
</evidence>
<keyword evidence="8" id="KW-0460">Magnesium</keyword>
<evidence type="ECO:0000256" key="5">
    <source>
        <dbReference type="ARBA" id="ARBA00022840"/>
    </source>
</evidence>
<keyword evidence="1 7" id="KW-0723">Serine/threonine-protein kinase</keyword>
<dbReference type="PROSITE" id="PS00107">
    <property type="entry name" value="PROTEIN_KINASE_ATP"/>
    <property type="match status" value="1"/>
</dbReference>